<feature type="region of interest" description="Disordered" evidence="1">
    <location>
        <begin position="126"/>
        <end position="154"/>
    </location>
</feature>
<evidence type="ECO:0000313" key="3">
    <source>
        <dbReference type="Proteomes" id="UP001497392"/>
    </source>
</evidence>
<evidence type="ECO:0000256" key="1">
    <source>
        <dbReference type="SAM" id="MobiDB-lite"/>
    </source>
</evidence>
<gene>
    <name evidence="2" type="primary">g5141</name>
    <name evidence="2" type="ORF">VP750_LOCUS4393</name>
</gene>
<sequence length="419" mass="46038">MDPPAEDRVVRVLDLYNNNSQPDPSTQVCLLQYPLRPPWRPYDRDYSRPVLYKPSAKRLQVEVPLNKGSAEYNTDADSSVQLGSIKLDSTVVDMRTTHAVLTIRGDKAVLTPIDEAYALRPSLAHMSSTRNEADAKAKAAAEDEEEEKPSEPQHIRVHVQRRETERQQESRLNSYAFLTEREQQEPWRELHAIPPQPDIVDAMLYNAVEDSVPMDLSQQDYSCAILPGFASTRAAALKQADELPASSLPALDGQKPKVAGLLGQKAGGKAAAYSEALSAEGREALRQAVKQLRRTLFSTDQLRKAIREVGSPASAELADKPQLALREAVQESGLLLYCKGAFIASSTGNAAQDAVRKLVVELLQVNEAIKKSDVMGAANAAGMVCTDKDYVKIMKELCTSKGSNWSLRKDGQDENLAQA</sequence>
<organism evidence="2 3">
    <name type="scientific">Coccomyxa viridis</name>
    <dbReference type="NCBI Taxonomy" id="1274662"/>
    <lineage>
        <taxon>Eukaryota</taxon>
        <taxon>Viridiplantae</taxon>
        <taxon>Chlorophyta</taxon>
        <taxon>core chlorophytes</taxon>
        <taxon>Trebouxiophyceae</taxon>
        <taxon>Trebouxiophyceae incertae sedis</taxon>
        <taxon>Coccomyxaceae</taxon>
        <taxon>Coccomyxa</taxon>
    </lineage>
</organism>
<dbReference type="EMBL" id="CAXHTA020000007">
    <property type="protein sequence ID" value="CAL5222734.1"/>
    <property type="molecule type" value="Genomic_DNA"/>
</dbReference>
<dbReference type="PANTHER" id="PTHR12069">
    <property type="entry name" value="DNA-DIRECTED RNA POLYMERASES III 80 KDA POLYPEPTIDE RNA POLYMERASE III SUBUNIT 5"/>
    <property type="match status" value="1"/>
</dbReference>
<proteinExistence type="predicted"/>
<dbReference type="InterPro" id="IPR006886">
    <property type="entry name" value="RNA_pol_III_Rpc5"/>
</dbReference>
<feature type="compositionally biased region" description="Basic and acidic residues" evidence="1">
    <location>
        <begin position="131"/>
        <end position="141"/>
    </location>
</feature>
<name>A0ABP1FUD0_9CHLO</name>
<comment type="caution">
    <text evidence="2">The sequence shown here is derived from an EMBL/GenBank/DDBJ whole genome shotgun (WGS) entry which is preliminary data.</text>
</comment>
<dbReference type="Pfam" id="PF04801">
    <property type="entry name" value="RPC5"/>
    <property type="match status" value="1"/>
</dbReference>
<accession>A0ABP1FUD0</accession>
<evidence type="ECO:0000313" key="2">
    <source>
        <dbReference type="EMBL" id="CAL5222734.1"/>
    </source>
</evidence>
<dbReference type="Proteomes" id="UP001497392">
    <property type="component" value="Unassembled WGS sequence"/>
</dbReference>
<reference evidence="2 3" key="1">
    <citation type="submission" date="2024-06" db="EMBL/GenBank/DDBJ databases">
        <authorList>
            <person name="Kraege A."/>
            <person name="Thomma B."/>
        </authorList>
    </citation>
    <scope>NUCLEOTIDE SEQUENCE [LARGE SCALE GENOMIC DNA]</scope>
</reference>
<protein>
    <submittedName>
        <fullName evidence="2">G5141 protein</fullName>
    </submittedName>
</protein>
<keyword evidence="3" id="KW-1185">Reference proteome</keyword>
<dbReference type="PANTHER" id="PTHR12069:SF0">
    <property type="entry name" value="DNA-DIRECTED RNA POLYMERASE III SUBUNIT RPC5"/>
    <property type="match status" value="1"/>
</dbReference>